<dbReference type="RefSeq" id="WP_012642468.1">
    <property type="nucleotide sequence ID" value="NC_011961.1"/>
</dbReference>
<proteinExistence type="predicted"/>
<feature type="transmembrane region" description="Helical" evidence="1">
    <location>
        <begin position="81"/>
        <end position="102"/>
    </location>
</feature>
<reference evidence="2 3" key="1">
    <citation type="journal article" date="2009" name="PLoS ONE">
        <title>Complete genome sequence of the aerobic CO-oxidizing thermophile Thermomicrobium roseum.</title>
        <authorList>
            <person name="Wu D."/>
            <person name="Raymond J."/>
            <person name="Wu M."/>
            <person name="Chatterji S."/>
            <person name="Ren Q."/>
            <person name="Graham J.E."/>
            <person name="Bryant D.A."/>
            <person name="Robb F."/>
            <person name="Colman A."/>
            <person name="Tallon L.J."/>
            <person name="Badger J.H."/>
            <person name="Madupu R."/>
            <person name="Ward N.L."/>
            <person name="Eisen J.A."/>
        </authorList>
    </citation>
    <scope>NUCLEOTIDE SEQUENCE [LARGE SCALE GENOMIC DNA]</scope>
    <source>
        <strain evidence="3">ATCC 27502 / DSM 5159 / P-2</strain>
        <plasmid evidence="2">unnamed</plasmid>
    </source>
</reference>
<organism evidence="2 3">
    <name type="scientific">Thermomicrobium roseum (strain ATCC 27502 / DSM 5159 / P-2)</name>
    <dbReference type="NCBI Taxonomy" id="309801"/>
    <lineage>
        <taxon>Bacteria</taxon>
        <taxon>Pseudomonadati</taxon>
        <taxon>Thermomicrobiota</taxon>
        <taxon>Thermomicrobia</taxon>
        <taxon>Thermomicrobiales</taxon>
        <taxon>Thermomicrobiaceae</taxon>
        <taxon>Thermomicrobium</taxon>
    </lineage>
</organism>
<dbReference type="eggNOG" id="ENOG5033FWY">
    <property type="taxonomic scope" value="Bacteria"/>
</dbReference>
<geneLocation type="plasmid" evidence="3">
    <name>Tros</name>
</geneLocation>
<dbReference type="HOGENOM" id="CLU_1712420_0_0_0"/>
<keyword evidence="1" id="KW-1133">Transmembrane helix</keyword>
<evidence type="ECO:0008006" key="4">
    <source>
        <dbReference type="Google" id="ProtNLM"/>
    </source>
</evidence>
<feature type="transmembrane region" description="Helical" evidence="1">
    <location>
        <begin position="49"/>
        <end position="69"/>
    </location>
</feature>
<accession>B9L3X0</accession>
<keyword evidence="1" id="KW-0812">Transmembrane</keyword>
<dbReference type="Proteomes" id="UP000000447">
    <property type="component" value="Plasmid unnamed"/>
</dbReference>
<dbReference type="EMBL" id="CP001276">
    <property type="protein sequence ID" value="ACM06481.1"/>
    <property type="molecule type" value="Genomic_DNA"/>
</dbReference>
<name>B9L3X0_THERP</name>
<evidence type="ECO:0000313" key="3">
    <source>
        <dbReference type="Proteomes" id="UP000000447"/>
    </source>
</evidence>
<sequence length="153" mass="16885">MRGLGHATLAGLAGAVAFLFAMAVDLAVLRRRTNDLRLLAGLLPGGARFWPLLGTLMHLANGAALGVLYGRLRRVFPFSGWLAGSLFALAENLALWPIVALLDRVHPEIRAGRLEPFNRPVPFLQEVWRHLAYGLTLGILYDRWQRKEGEPAP</sequence>
<evidence type="ECO:0000313" key="2">
    <source>
        <dbReference type="EMBL" id="ACM06481.1"/>
    </source>
</evidence>
<keyword evidence="1" id="KW-0472">Membrane</keyword>
<keyword evidence="2" id="KW-0614">Plasmid</keyword>
<protein>
    <recommendedName>
        <fullName evidence="4">DUF1440 domain-containing protein</fullName>
    </recommendedName>
</protein>
<dbReference type="OrthoDB" id="5243794at2"/>
<evidence type="ECO:0000256" key="1">
    <source>
        <dbReference type="SAM" id="Phobius"/>
    </source>
</evidence>
<keyword evidence="3" id="KW-1185">Reference proteome</keyword>
<dbReference type="KEGG" id="tro:trd_A0484"/>
<feature type="transmembrane region" description="Helical" evidence="1">
    <location>
        <begin position="6"/>
        <end position="28"/>
    </location>
</feature>
<gene>
    <name evidence="2" type="ordered locus">trd_A0484</name>
</gene>
<dbReference type="AlphaFoldDB" id="B9L3X0"/>